<dbReference type="Gene3D" id="2.60.120.260">
    <property type="entry name" value="Galactose-binding domain-like"/>
    <property type="match status" value="2"/>
</dbReference>
<dbReference type="Proteomes" id="UP000282076">
    <property type="component" value="Unassembled WGS sequence"/>
</dbReference>
<protein>
    <submittedName>
        <fullName evidence="4">DUF1080 domain-containing protein</fullName>
    </submittedName>
</protein>
<reference evidence="4 5" key="1">
    <citation type="submission" date="2018-10" db="EMBL/GenBank/DDBJ databases">
        <title>Cohnella sp. M2MS4P-1, whole genome shotgun sequence.</title>
        <authorList>
            <person name="Tuo L."/>
        </authorList>
    </citation>
    <scope>NUCLEOTIDE SEQUENCE [LARGE SCALE GENOMIC DNA]</scope>
    <source>
        <strain evidence="4 5">M2MS4P-1</strain>
    </source>
</reference>
<dbReference type="InterPro" id="IPR010496">
    <property type="entry name" value="AL/BT2_dom"/>
</dbReference>
<dbReference type="OrthoDB" id="9795222at2"/>
<dbReference type="AlphaFoldDB" id="A0A494Y2P6"/>
<feature type="domain" description="Glycosyl hydrolase family 98 C-terminal" evidence="3">
    <location>
        <begin position="373"/>
        <end position="608"/>
    </location>
</feature>
<dbReference type="InterPro" id="IPR013320">
    <property type="entry name" value="ConA-like_dom_sf"/>
</dbReference>
<evidence type="ECO:0000313" key="5">
    <source>
        <dbReference type="Proteomes" id="UP000282076"/>
    </source>
</evidence>
<dbReference type="GO" id="GO:0016787">
    <property type="term" value="F:hydrolase activity"/>
    <property type="evidence" value="ECO:0007669"/>
    <property type="project" value="InterPro"/>
</dbReference>
<gene>
    <name evidence="4" type="ORF">D7Z26_06445</name>
</gene>
<dbReference type="Pfam" id="PF06439">
    <property type="entry name" value="3keto-disac_hyd"/>
    <property type="match status" value="1"/>
</dbReference>
<dbReference type="Gene3D" id="3.20.20.80">
    <property type="entry name" value="Glycosidases"/>
    <property type="match status" value="1"/>
</dbReference>
<feature type="domain" description="Glycosyl hydrolase family 98 central" evidence="2">
    <location>
        <begin position="41"/>
        <end position="339"/>
    </location>
</feature>
<dbReference type="GO" id="GO:0005975">
    <property type="term" value="P:carbohydrate metabolic process"/>
    <property type="evidence" value="ECO:0007669"/>
    <property type="project" value="InterPro"/>
</dbReference>
<dbReference type="InterPro" id="IPR011071">
    <property type="entry name" value="Lyase_8-like_C"/>
</dbReference>
<keyword evidence="5" id="KW-1185">Reference proteome</keyword>
<evidence type="ECO:0000259" key="2">
    <source>
        <dbReference type="Pfam" id="PF08306"/>
    </source>
</evidence>
<organism evidence="4 5">
    <name type="scientific">Cohnella endophytica</name>
    <dbReference type="NCBI Taxonomy" id="2419778"/>
    <lineage>
        <taxon>Bacteria</taxon>
        <taxon>Bacillati</taxon>
        <taxon>Bacillota</taxon>
        <taxon>Bacilli</taxon>
        <taxon>Bacillales</taxon>
        <taxon>Paenibacillaceae</taxon>
        <taxon>Cohnella</taxon>
    </lineage>
</organism>
<dbReference type="EMBL" id="RBZM01000003">
    <property type="protein sequence ID" value="RKP56270.1"/>
    <property type="molecule type" value="Genomic_DNA"/>
</dbReference>
<dbReference type="Pfam" id="PF08306">
    <property type="entry name" value="Glyco_hydro_98M"/>
    <property type="match status" value="1"/>
</dbReference>
<name>A0A494Y2P6_9BACL</name>
<dbReference type="InterPro" id="IPR013190">
    <property type="entry name" value="GH98_C"/>
</dbReference>
<dbReference type="Pfam" id="PF08307">
    <property type="entry name" value="Glyco_hydro_98C"/>
    <property type="match status" value="1"/>
</dbReference>
<evidence type="ECO:0000313" key="4">
    <source>
        <dbReference type="EMBL" id="RKP56270.1"/>
    </source>
</evidence>
<dbReference type="InterPro" id="IPR013191">
    <property type="entry name" value="GH98_central"/>
</dbReference>
<accession>A0A494Y2P6</accession>
<proteinExistence type="predicted"/>
<dbReference type="Gene3D" id="2.60.220.10">
    <property type="entry name" value="Polysaccharide lyase family 8-like, C-terminal"/>
    <property type="match status" value="1"/>
</dbReference>
<evidence type="ECO:0000259" key="1">
    <source>
        <dbReference type="Pfam" id="PF06439"/>
    </source>
</evidence>
<dbReference type="Gene3D" id="3.30.2330.20">
    <property type="entry name" value="family 98 glycoside hydrolase"/>
    <property type="match status" value="1"/>
</dbReference>
<evidence type="ECO:0000259" key="3">
    <source>
        <dbReference type="Pfam" id="PF08307"/>
    </source>
</evidence>
<sequence>MFRKSSNLLSKRFKVTVCLLLMVFASLGSIGGLQPKQAHGAGAMRRVVDNAHPMLIMQLLVGSNYTGDPDFRRDNNRQWDIKQAWAGLPDDIKPYVVFVLHPGHFANWVGKPSVANSRKWIEDNLAEGKDLNIPMMVLYGENPTSGSDGMTWLESLYQNYPNMIGTDVSELTSVNSSIPGLLALANTYGGYHIQGSMEDNNVFANAMKTQSYYNSIAQYSANFIPNFKMIHKNYDYVNSEALGYWMAGAAGNWGPYYDSYPFPASNIFGQSSNGGGDRTTRAVPETLYSMSMLDSYLHGATVYQLENQLDLPAVNNLYTPLFYESILPAFRYIVAHPAPTKAQVIAKTKVAFDASAGTMPELSDSRTWGGVQNQTSLFQGLYEMAPDTNSTSGLWYWLRTTGRYGMIPQIPQYAPSSVLAQFSTILNLTTYNANYTSQATRTAFFNTKYPSVYTGTAFAEKNDNNWLIYNNHYSANTNETATLPLTGGTTFSQLDFTTITPHTYATVDDTGSTLDIQINNYRSDHQQDIYVPAGKRMLEFTDYYAEYSYVPHPFDTTLRSTVFTVTATSKPVIAISGYDGHYNYTDSWNSSTMVDTITVNHNGPVRLILKTTAGDDTAFWTRADDTDSLISYTGTWTNAGTANDYNSTYKTTSTVGATASYEFFGTSVAWVDRKGSTGGTADVYIDGTLDASNVSTNSSITSYGQVVYSKTGLTNQFHTIKIVAKSAIIGIDRISFIPAAYQMLNDISFNDFSYGTAVEDEDTNLGSKHWTVKNGQMKIIPYDSPWVSDVPIYMKKKTYSGNFTYEIKVNSVVGTPVRILFDTNPSTRQGYSLMLDPLNKNVNNDGTQALKLYKDQSTLLATSSVSLAANHQYAVKIIVTGSTIQCYLDGTLYITATDTSYTSGMVGVKTEVNYGSASQEYVLVDDAKVTVGSTVDYTTDFGSWSAATDWVGEGAIAFTYWPTRTSFDFPYQWTTTGGTWAVLNDDTKYTNGTNGVYNVTAVSGAENFSTAGSTSWANYIYKAMMKFKTGTIYDAGLLFRVTDTNNMYKVGVTTNGTTGTISLLKRVSGTWSTIATTSQTISTEKWYSFSVEANADSFKVSLNGNVVLSARDNTFAAGAVGLSANNGTKVQFDDAWIARLAASTQTTSPPTSVTVDDRDPSIIYSGTWGQSTSSLDYLTTESWSKVAGAYAQFTFTGTKIEYLSMKQKNMGFVDVYVDGVLEAANIDCYAATNTKQVILFTKSGMTAGSHTIKIVVDGTKNAASSDVVGALDAFTYYS</sequence>
<comment type="caution">
    <text evidence="4">The sequence shown here is derived from an EMBL/GenBank/DDBJ whole genome shotgun (WGS) entry which is preliminary data.</text>
</comment>
<dbReference type="Gene3D" id="2.60.120.560">
    <property type="entry name" value="Exo-inulinase, domain 1"/>
    <property type="match status" value="2"/>
</dbReference>
<feature type="domain" description="3-keto-alpha-glucoside-1,2-lyase/3-keto-2-hydroxy-glucal hydratase" evidence="1">
    <location>
        <begin position="973"/>
        <end position="1137"/>
    </location>
</feature>
<dbReference type="SUPFAM" id="SSF49899">
    <property type="entry name" value="Concanavalin A-like lectins/glucanases"/>
    <property type="match status" value="1"/>
</dbReference>
<dbReference type="RefSeq" id="WP_120975237.1">
    <property type="nucleotide sequence ID" value="NZ_RBZM01000003.1"/>
</dbReference>